<dbReference type="GeneID" id="39579039"/>
<dbReference type="AlphaFoldDB" id="A0A3N2QAD4"/>
<reference evidence="2 3" key="1">
    <citation type="journal article" date="2018" name="Mol. Ecol.">
        <title>The obligate alkalophilic soda-lake fungus Sodiomyces alkalinus has shifted to a protein diet.</title>
        <authorList>
            <person name="Grum-Grzhimaylo A.A."/>
            <person name="Falkoski D.L."/>
            <person name="van den Heuvel J."/>
            <person name="Valero-Jimenez C.A."/>
            <person name="Min B."/>
            <person name="Choi I.G."/>
            <person name="Lipzen A."/>
            <person name="Daum C.G."/>
            <person name="Aanen D.K."/>
            <person name="Tsang A."/>
            <person name="Henrissat B."/>
            <person name="Bilanenko E.N."/>
            <person name="de Vries R.P."/>
            <person name="van Kan J.A.L."/>
            <person name="Grigoriev I.V."/>
            <person name="Debets A.J.M."/>
        </authorList>
    </citation>
    <scope>NUCLEOTIDE SEQUENCE [LARGE SCALE GENOMIC DNA]</scope>
    <source>
        <strain evidence="2 3">F11</strain>
    </source>
</reference>
<evidence type="ECO:0000313" key="3">
    <source>
        <dbReference type="Proteomes" id="UP000272025"/>
    </source>
</evidence>
<dbReference type="EMBL" id="ML119051">
    <property type="protein sequence ID" value="ROT43723.1"/>
    <property type="molecule type" value="Genomic_DNA"/>
</dbReference>
<sequence>MLWKIKGASFAIAVEAIITVSSARRSPEFALPPNEPPFPPSAATILLARDEKEKKDTTNTRSVLSGENQHLPHLPEPE</sequence>
<protein>
    <submittedName>
        <fullName evidence="2">Uncharacterized protein</fullName>
    </submittedName>
</protein>
<accession>A0A3N2QAD4</accession>
<feature type="compositionally biased region" description="Polar residues" evidence="1">
    <location>
        <begin position="59"/>
        <end position="68"/>
    </location>
</feature>
<name>A0A3N2QAD4_SODAK</name>
<dbReference type="Proteomes" id="UP000272025">
    <property type="component" value="Unassembled WGS sequence"/>
</dbReference>
<keyword evidence="3" id="KW-1185">Reference proteome</keyword>
<feature type="region of interest" description="Disordered" evidence="1">
    <location>
        <begin position="51"/>
        <end position="78"/>
    </location>
</feature>
<gene>
    <name evidence="2" type="ORF">SODALDRAFT_327935</name>
</gene>
<proteinExistence type="predicted"/>
<evidence type="ECO:0000313" key="2">
    <source>
        <dbReference type="EMBL" id="ROT43723.1"/>
    </source>
</evidence>
<dbReference type="RefSeq" id="XP_028471529.1">
    <property type="nucleotide sequence ID" value="XM_028610561.1"/>
</dbReference>
<evidence type="ECO:0000256" key="1">
    <source>
        <dbReference type="SAM" id="MobiDB-lite"/>
    </source>
</evidence>
<organism evidence="2 3">
    <name type="scientific">Sodiomyces alkalinus (strain CBS 110278 / VKM F-3762 / F11)</name>
    <name type="common">Alkaliphilic filamentous fungus</name>
    <dbReference type="NCBI Taxonomy" id="1314773"/>
    <lineage>
        <taxon>Eukaryota</taxon>
        <taxon>Fungi</taxon>
        <taxon>Dikarya</taxon>
        <taxon>Ascomycota</taxon>
        <taxon>Pezizomycotina</taxon>
        <taxon>Sordariomycetes</taxon>
        <taxon>Hypocreomycetidae</taxon>
        <taxon>Glomerellales</taxon>
        <taxon>Plectosphaerellaceae</taxon>
        <taxon>Sodiomyces</taxon>
    </lineage>
</organism>